<organism evidence="2 3">
    <name type="scientific">Corchorus olitorius</name>
    <dbReference type="NCBI Taxonomy" id="93759"/>
    <lineage>
        <taxon>Eukaryota</taxon>
        <taxon>Viridiplantae</taxon>
        <taxon>Streptophyta</taxon>
        <taxon>Embryophyta</taxon>
        <taxon>Tracheophyta</taxon>
        <taxon>Spermatophyta</taxon>
        <taxon>Magnoliopsida</taxon>
        <taxon>eudicotyledons</taxon>
        <taxon>Gunneridae</taxon>
        <taxon>Pentapetalae</taxon>
        <taxon>rosids</taxon>
        <taxon>malvids</taxon>
        <taxon>Malvales</taxon>
        <taxon>Malvaceae</taxon>
        <taxon>Grewioideae</taxon>
        <taxon>Apeibeae</taxon>
        <taxon>Corchorus</taxon>
    </lineage>
</organism>
<feature type="region of interest" description="Disordered" evidence="1">
    <location>
        <begin position="123"/>
        <end position="153"/>
    </location>
</feature>
<name>A0A1R3L3E3_9ROSI</name>
<feature type="compositionally biased region" description="Low complexity" evidence="1">
    <location>
        <begin position="43"/>
        <end position="54"/>
    </location>
</feature>
<feature type="compositionally biased region" description="Polar residues" evidence="1">
    <location>
        <begin position="123"/>
        <end position="139"/>
    </location>
</feature>
<gene>
    <name evidence="2" type="ORF">COLO4_00739</name>
</gene>
<feature type="non-terminal residue" evidence="2">
    <location>
        <position position="1"/>
    </location>
</feature>
<dbReference type="AlphaFoldDB" id="A0A1R3L3E3"/>
<feature type="region of interest" description="Disordered" evidence="1">
    <location>
        <begin position="172"/>
        <end position="214"/>
    </location>
</feature>
<reference evidence="3" key="1">
    <citation type="submission" date="2013-09" db="EMBL/GenBank/DDBJ databases">
        <title>Corchorus olitorius genome sequencing.</title>
        <authorList>
            <person name="Alam M."/>
            <person name="Haque M.S."/>
            <person name="Islam M.S."/>
            <person name="Emdad E.M."/>
            <person name="Islam M.M."/>
            <person name="Ahmed B."/>
            <person name="Halim A."/>
            <person name="Hossen Q.M.M."/>
            <person name="Hossain M.Z."/>
            <person name="Ahmed R."/>
            <person name="Khan M.M."/>
            <person name="Islam R."/>
            <person name="Rashid M.M."/>
            <person name="Khan S.A."/>
            <person name="Rahman M.S."/>
            <person name="Alam M."/>
            <person name="Yahiya A.S."/>
            <person name="Khan M.S."/>
            <person name="Azam M.S."/>
            <person name="Haque T."/>
            <person name="Lashkar M.Z.H."/>
            <person name="Akhand A.I."/>
            <person name="Morshed G."/>
            <person name="Roy S."/>
            <person name="Uddin K.S."/>
            <person name="Rabeya T."/>
            <person name="Hossain A.S."/>
            <person name="Chowdhury A."/>
            <person name="Snigdha A.R."/>
            <person name="Mortoza M.S."/>
            <person name="Matin S.A."/>
            <person name="Hoque S.M.E."/>
            <person name="Islam M.K."/>
            <person name="Roy D.K."/>
            <person name="Haider R."/>
            <person name="Moosa M.M."/>
            <person name="Elias S.M."/>
            <person name="Hasan A.M."/>
            <person name="Jahan S."/>
            <person name="Shafiuddin M."/>
            <person name="Mahmood N."/>
            <person name="Shommy N.S."/>
        </authorList>
    </citation>
    <scope>NUCLEOTIDE SEQUENCE [LARGE SCALE GENOMIC DNA]</scope>
    <source>
        <strain evidence="3">cv. O-4</strain>
    </source>
</reference>
<protein>
    <submittedName>
        <fullName evidence="2">Uncharacterized protein</fullName>
    </submittedName>
</protein>
<feature type="region of interest" description="Disordered" evidence="1">
    <location>
        <begin position="32"/>
        <end position="77"/>
    </location>
</feature>
<evidence type="ECO:0000313" key="2">
    <source>
        <dbReference type="EMBL" id="OMP13883.1"/>
    </source>
</evidence>
<keyword evidence="3" id="KW-1185">Reference proteome</keyword>
<accession>A0A1R3L3E3</accession>
<proteinExistence type="predicted"/>
<sequence>TAIADDKTVIKATIGGSQKSLSNGMTVNSDGSITVSGSGGQSNNNVPITNPNINKSGLSLSKERTSTPSVKAFDNRNESLNSDGAFVVEGGSSGADKLKQLNNGASGKVGGVQATIGEATATPINNGDVNASVGQQPANQEPPRKYEYQGGLGKAERTGSAGVLFFQGGDKNAGRYTVKNDNNDNSTPTLRSFEEKERNQQSLGASPSLPVLPPAVKTPMNVKNMPLPSSLPPLPGAANGIALPIALPTSEATALPPLPLDFMPNLNIQVGMPGDLSNPNGIPVNANGEPINYAGLSNEAPAQDYSGVDDAWTAVMQDEADAMTLAGVPMKVVVVNTQNTLMRKFIAQNILRTDKETFDGTDEGLSSVLSLQTKVNSSFIPTCYIMFRKEGLNGLKNNVLDPYSSVIGKKATAAYLVGHQVAHCMDNLERYKVLPKQNIWFATDAAKVGIAAPTMRRLYPYGMNYNQFSHTTMHFYQDIGQRQYQERIADIFGIFITLYRGYSDKIIDLVMKSNNGVPATSPHDTNPALKGIKVKYSAISKTSVQALWKGARDLQVITGINSALGDGAPDSVVKDNSMSSGKIYDNIKAEQAKDKKD</sequence>
<evidence type="ECO:0000256" key="1">
    <source>
        <dbReference type="SAM" id="MobiDB-lite"/>
    </source>
</evidence>
<comment type="caution">
    <text evidence="2">The sequence shown here is derived from an EMBL/GenBank/DDBJ whole genome shotgun (WGS) entry which is preliminary data.</text>
</comment>
<dbReference type="Proteomes" id="UP000187203">
    <property type="component" value="Unassembled WGS sequence"/>
</dbReference>
<feature type="compositionally biased region" description="Polar residues" evidence="1">
    <location>
        <begin position="179"/>
        <end position="190"/>
    </location>
</feature>
<evidence type="ECO:0000313" key="3">
    <source>
        <dbReference type="Proteomes" id="UP000187203"/>
    </source>
</evidence>
<dbReference type="EMBL" id="AWUE01002967">
    <property type="protein sequence ID" value="OMP13883.1"/>
    <property type="molecule type" value="Genomic_DNA"/>
</dbReference>
<feature type="non-terminal residue" evidence="2">
    <location>
        <position position="597"/>
    </location>
</feature>